<evidence type="ECO:0000256" key="7">
    <source>
        <dbReference type="ARBA" id="ARBA00022605"/>
    </source>
</evidence>
<dbReference type="SUPFAM" id="SSF52016">
    <property type="entry name" value="LeuD/IlvD-like"/>
    <property type="match status" value="1"/>
</dbReference>
<dbReference type="InterPro" id="IPR015928">
    <property type="entry name" value="Aconitase/3IPM_dehydase_swvl"/>
</dbReference>
<dbReference type="PANTHER" id="PTHR43345">
    <property type="entry name" value="3-ISOPROPYLMALATE DEHYDRATASE SMALL SUBUNIT 2-RELATED-RELATED"/>
    <property type="match status" value="1"/>
</dbReference>
<dbReference type="AlphaFoldDB" id="A0A4Q2KM22"/>
<dbReference type="GO" id="GO:0009316">
    <property type="term" value="C:3-isopropylmalate dehydratase complex"/>
    <property type="evidence" value="ECO:0007669"/>
    <property type="project" value="InterPro"/>
</dbReference>
<keyword evidence="6 10" id="KW-0432">Leucine biosynthesis</keyword>
<comment type="caution">
    <text evidence="12">The sequence shown here is derived from an EMBL/GenBank/DDBJ whole genome shotgun (WGS) entry which is preliminary data.</text>
</comment>
<dbReference type="Pfam" id="PF00694">
    <property type="entry name" value="Aconitase_C"/>
    <property type="match status" value="1"/>
</dbReference>
<reference evidence="12 13" key="1">
    <citation type="submission" date="2019-01" db="EMBL/GenBank/DDBJ databases">
        <title>Altererythrobacter rhizovicinus sp. nov., isolated from the rhizosphere soil of Haloxylon ammodendron.</title>
        <authorList>
            <person name="Li H.-P."/>
            <person name="Gou J.-Y."/>
            <person name="Yao D."/>
            <person name="Han Q.-Q."/>
            <person name="Shao K.-Z."/>
            <person name="Zhao Q."/>
            <person name="Zhang J.-L."/>
        </authorList>
    </citation>
    <scope>NUCLEOTIDE SEQUENCE [LARGE SCALE GENOMIC DNA]</scope>
    <source>
        <strain evidence="12 13">AY-3R</strain>
    </source>
</reference>
<sequence>MEPVSTVEGRAIPFGAKNVDTDVIIPAHWLKTVTREGLGRGAFETVRAQPGNVFDDPEFAGAPILIAGDNFGCGSSREHAAWAILDLGIRAVIAPSFSDIFSGNAFKNGILTVALPQDQVDRLLEVAREHPVSIDLENQTVTTRFQDRFTFEIDPFRKHCLLEGLDEVGLTLTRDTAIADYEKRQAQELPWLAKPMERAA</sequence>
<evidence type="ECO:0000313" key="12">
    <source>
        <dbReference type="EMBL" id="RXZ65467.1"/>
    </source>
</evidence>
<dbReference type="FunFam" id="3.20.19.10:FF:000003">
    <property type="entry name" value="3-isopropylmalate dehydratase small subunit"/>
    <property type="match status" value="1"/>
</dbReference>
<dbReference type="RefSeq" id="WP_129522953.1">
    <property type="nucleotide sequence ID" value="NZ_SDPV01000001.1"/>
</dbReference>
<comment type="similarity">
    <text evidence="4 10">Belongs to the LeuD family. LeuD type 1 subfamily.</text>
</comment>
<comment type="pathway">
    <text evidence="3 10">Amino-acid biosynthesis; L-leucine biosynthesis; L-leucine from 3-methyl-2-oxobutanoate: step 2/4.</text>
</comment>
<evidence type="ECO:0000259" key="11">
    <source>
        <dbReference type="Pfam" id="PF00694"/>
    </source>
</evidence>
<evidence type="ECO:0000256" key="3">
    <source>
        <dbReference type="ARBA" id="ARBA00004729"/>
    </source>
</evidence>
<dbReference type="OrthoDB" id="9777465at2"/>
<dbReference type="GO" id="GO:0009098">
    <property type="term" value="P:L-leucine biosynthetic process"/>
    <property type="evidence" value="ECO:0007669"/>
    <property type="project" value="UniProtKB-UniRule"/>
</dbReference>
<dbReference type="InterPro" id="IPR004431">
    <property type="entry name" value="3-IsopropMal_deHydase_ssu"/>
</dbReference>
<comment type="function">
    <text evidence="2 10">Catalyzes the isomerization between 2-isopropylmalate and 3-isopropylmalate, via the formation of 2-isopropylmaleate.</text>
</comment>
<accession>A0A4Q2KM22</accession>
<evidence type="ECO:0000256" key="9">
    <source>
        <dbReference type="ARBA" id="ARBA00023304"/>
    </source>
</evidence>
<gene>
    <name evidence="10 12" type="primary">leuD</name>
    <name evidence="12" type="ORF">ETX26_01530</name>
</gene>
<evidence type="ECO:0000256" key="1">
    <source>
        <dbReference type="ARBA" id="ARBA00000491"/>
    </source>
</evidence>
<dbReference type="GO" id="GO:0003861">
    <property type="term" value="F:3-isopropylmalate dehydratase activity"/>
    <property type="evidence" value="ECO:0007669"/>
    <property type="project" value="UniProtKB-UniRule"/>
</dbReference>
<dbReference type="NCBIfam" id="TIGR00171">
    <property type="entry name" value="leuD"/>
    <property type="match status" value="1"/>
</dbReference>
<protein>
    <recommendedName>
        <fullName evidence="10">3-isopropylmalate dehydratase small subunit</fullName>
        <ecNumber evidence="10">4.2.1.33</ecNumber>
    </recommendedName>
    <alternativeName>
        <fullName evidence="10">Alpha-IPM isomerase</fullName>
        <shortName evidence="10">IPMI</shortName>
    </alternativeName>
    <alternativeName>
        <fullName evidence="10">Isopropylmalate isomerase</fullName>
    </alternativeName>
</protein>
<dbReference type="NCBIfam" id="NF002458">
    <property type="entry name" value="PRK01641.1"/>
    <property type="match status" value="1"/>
</dbReference>
<organism evidence="12 13">
    <name type="scientific">Pelagerythrobacter rhizovicinus</name>
    <dbReference type="NCBI Taxonomy" id="2268576"/>
    <lineage>
        <taxon>Bacteria</taxon>
        <taxon>Pseudomonadati</taxon>
        <taxon>Pseudomonadota</taxon>
        <taxon>Alphaproteobacteria</taxon>
        <taxon>Sphingomonadales</taxon>
        <taxon>Erythrobacteraceae</taxon>
        <taxon>Pelagerythrobacter</taxon>
    </lineage>
</organism>
<dbReference type="CDD" id="cd01577">
    <property type="entry name" value="IPMI_Swivel"/>
    <property type="match status" value="1"/>
</dbReference>
<proteinExistence type="inferred from homology"/>
<dbReference type="EC" id="4.2.1.33" evidence="10"/>
<dbReference type="Proteomes" id="UP000293623">
    <property type="component" value="Unassembled WGS sequence"/>
</dbReference>
<keyword evidence="7 10" id="KW-0028">Amino-acid biosynthesis</keyword>
<dbReference type="InterPro" id="IPR000573">
    <property type="entry name" value="AconitaseA/IPMdHydase_ssu_swvl"/>
</dbReference>
<comment type="catalytic activity">
    <reaction evidence="1 10">
        <text>(2R,3S)-3-isopropylmalate = (2S)-2-isopropylmalate</text>
        <dbReference type="Rhea" id="RHEA:32287"/>
        <dbReference type="ChEBI" id="CHEBI:1178"/>
        <dbReference type="ChEBI" id="CHEBI:35121"/>
        <dbReference type="EC" id="4.2.1.33"/>
    </reaction>
</comment>
<dbReference type="InterPro" id="IPR033940">
    <property type="entry name" value="IPMI_Swivel"/>
</dbReference>
<evidence type="ECO:0000256" key="2">
    <source>
        <dbReference type="ARBA" id="ARBA00002695"/>
    </source>
</evidence>
<keyword evidence="8 10" id="KW-0456">Lyase</keyword>
<keyword evidence="13" id="KW-1185">Reference proteome</keyword>
<dbReference type="Gene3D" id="3.20.19.10">
    <property type="entry name" value="Aconitase, domain 4"/>
    <property type="match status" value="1"/>
</dbReference>
<dbReference type="HAMAP" id="MF_01031">
    <property type="entry name" value="LeuD_type1"/>
    <property type="match status" value="1"/>
</dbReference>
<dbReference type="InterPro" id="IPR050075">
    <property type="entry name" value="LeuD"/>
</dbReference>
<evidence type="ECO:0000256" key="6">
    <source>
        <dbReference type="ARBA" id="ARBA00022430"/>
    </source>
</evidence>
<keyword evidence="9 10" id="KW-0100">Branched-chain amino acid biosynthesis</keyword>
<dbReference type="EMBL" id="SDPV01000001">
    <property type="protein sequence ID" value="RXZ65467.1"/>
    <property type="molecule type" value="Genomic_DNA"/>
</dbReference>
<evidence type="ECO:0000256" key="10">
    <source>
        <dbReference type="HAMAP-Rule" id="MF_01031"/>
    </source>
</evidence>
<evidence type="ECO:0000313" key="13">
    <source>
        <dbReference type="Proteomes" id="UP000293623"/>
    </source>
</evidence>
<dbReference type="PANTHER" id="PTHR43345:SF5">
    <property type="entry name" value="3-ISOPROPYLMALATE DEHYDRATASE SMALL SUBUNIT"/>
    <property type="match status" value="1"/>
</dbReference>
<name>A0A4Q2KM22_9SPHN</name>
<evidence type="ECO:0000256" key="8">
    <source>
        <dbReference type="ARBA" id="ARBA00023239"/>
    </source>
</evidence>
<feature type="domain" description="Aconitase A/isopropylmalate dehydratase small subunit swivel" evidence="11">
    <location>
        <begin position="1"/>
        <end position="117"/>
    </location>
</feature>
<comment type="subunit">
    <text evidence="5 10">Heterodimer of LeuC and LeuD.</text>
</comment>
<dbReference type="UniPathway" id="UPA00048">
    <property type="reaction ID" value="UER00071"/>
</dbReference>
<evidence type="ECO:0000256" key="4">
    <source>
        <dbReference type="ARBA" id="ARBA00009845"/>
    </source>
</evidence>
<evidence type="ECO:0000256" key="5">
    <source>
        <dbReference type="ARBA" id="ARBA00011271"/>
    </source>
</evidence>